<dbReference type="PANTHER" id="PTHR12730">
    <property type="entry name" value="HSDA/SDA1-RELATED"/>
    <property type="match status" value="1"/>
</dbReference>
<sequence>MDVRLQLLVKKDPASYTALYANEVEKLRGMLRISKLDPEAKNPELCSLLVFLPHVSTHYEEDIASDIFNYMLDYYTLLDKSLAQAAITSITLLKKSKQIGPEVFYKQSIPLIEEMDKRTKTIFVQFIISEIIRDKEHWPLIKETLLTAIRSGVEAHAKRAAYVFMHMVSREAWVDGASTETVFEILLSAPDVVVNFIFMYLLDRVELMVKEEDIELPDTEKKGSKIKRETKGDEKKKEKQKKEIEKKLAKREEKRLSKDPNIIMLLKRLEGTGPAYGAKIFKQMKNSNKSADLKLKMAQVVSRIACFYKINIKGFLGYMTRFMFPHQVQLPLVFSSIVQSIHETTPPKEIEAICEMIIENFCNDYKDDEVIAYGINSLKAIIRRYPEASAYKCIQYVLDYRKTKKKRALTASTALKKMIRESEKAAYKLKQAEKKAAQEEARALAEENASSNASDGVLEEAEDEDEDENDEFETDSDQDLGSEYDENLDPNQDSDSDMDSDSGSLIESSEEDPNGFVPEEKISKIRKKATKEEIIEKAKSEKYKKFRKDLPTSNKTKQKETNYTVRKTKHKSVAKKLSSKGKKSKQGKRR</sequence>
<keyword evidence="1" id="KW-0653">Protein transport</keyword>
<dbReference type="GO" id="GO:0005730">
    <property type="term" value="C:nucleolus"/>
    <property type="evidence" value="ECO:0007669"/>
    <property type="project" value="UniProtKB-SubCell"/>
</dbReference>
<gene>
    <name evidence="5" type="ORF">NEDG_00482</name>
</gene>
<evidence type="ECO:0000256" key="3">
    <source>
        <dbReference type="SAM" id="MobiDB-lite"/>
    </source>
</evidence>
<dbReference type="AlphaFoldDB" id="A0A177EJ85"/>
<dbReference type="SUPFAM" id="SSF48371">
    <property type="entry name" value="ARM repeat"/>
    <property type="match status" value="1"/>
</dbReference>
<name>A0A177EJ85_9MICR</name>
<feature type="coiled-coil region" evidence="2">
    <location>
        <begin position="227"/>
        <end position="259"/>
    </location>
</feature>
<dbReference type="Pfam" id="PF08158">
    <property type="entry name" value="SDA1_HEAT"/>
    <property type="match status" value="1"/>
</dbReference>
<dbReference type="GO" id="GO:0015031">
    <property type="term" value="P:protein transport"/>
    <property type="evidence" value="ECO:0007669"/>
    <property type="project" value="UniProtKB-KW"/>
</dbReference>
<dbReference type="InterPro" id="IPR027312">
    <property type="entry name" value="Sda1"/>
</dbReference>
<comment type="similarity">
    <text evidence="1">Belongs to the SDA1 family.</text>
</comment>
<dbReference type="STRING" id="1805483.A0A177EJ85"/>
<dbReference type="InterPro" id="IPR016024">
    <property type="entry name" value="ARM-type_fold"/>
</dbReference>
<feature type="compositionally biased region" description="Basic residues" evidence="3">
    <location>
        <begin position="566"/>
        <end position="590"/>
    </location>
</feature>
<comment type="caution">
    <text evidence="5">The sequence shown here is derived from an EMBL/GenBank/DDBJ whole genome shotgun (WGS) entry which is preliminary data.</text>
</comment>
<organism evidence="5 6">
    <name type="scientific">Nematocida displodere</name>
    <dbReference type="NCBI Taxonomy" id="1805483"/>
    <lineage>
        <taxon>Eukaryota</taxon>
        <taxon>Fungi</taxon>
        <taxon>Fungi incertae sedis</taxon>
        <taxon>Microsporidia</taxon>
        <taxon>Nematocida</taxon>
    </lineage>
</organism>
<keyword evidence="1" id="KW-0690">Ribosome biogenesis</keyword>
<dbReference type="GO" id="GO:0000055">
    <property type="term" value="P:ribosomal large subunit export from nucleus"/>
    <property type="evidence" value="ECO:0007669"/>
    <property type="project" value="UniProtKB-UniRule"/>
</dbReference>
<evidence type="ECO:0000259" key="4">
    <source>
        <dbReference type="Pfam" id="PF08158"/>
    </source>
</evidence>
<feature type="compositionally biased region" description="Acidic residues" evidence="3">
    <location>
        <begin position="457"/>
        <end position="500"/>
    </location>
</feature>
<reference evidence="5 6" key="1">
    <citation type="submission" date="2016-02" db="EMBL/GenBank/DDBJ databases">
        <title>Discovery of a natural microsporidian pathogen with a broad tissue tropism in Caenorhabditis elegans.</title>
        <authorList>
            <person name="Luallen R.J."/>
            <person name="Reinke A.W."/>
            <person name="Tong L."/>
            <person name="Botts M.R."/>
            <person name="Felix M.-A."/>
            <person name="Troemel E.R."/>
        </authorList>
    </citation>
    <scope>NUCLEOTIDE SEQUENCE [LARGE SCALE GENOMIC DNA]</scope>
    <source>
        <strain evidence="5 6">JUm2807</strain>
    </source>
</reference>
<accession>A0A177EJ85</accession>
<comment type="subcellular location">
    <subcellularLocation>
        <location evidence="1">Nucleus</location>
        <location evidence="1">Nucleolus</location>
    </subcellularLocation>
</comment>
<evidence type="ECO:0000313" key="6">
    <source>
        <dbReference type="Proteomes" id="UP000185944"/>
    </source>
</evidence>
<dbReference type="EMBL" id="LTDL01000014">
    <property type="protein sequence ID" value="OAG32007.1"/>
    <property type="molecule type" value="Genomic_DNA"/>
</dbReference>
<dbReference type="InterPro" id="IPR012977">
    <property type="entry name" value="SDA1_N"/>
</dbReference>
<keyword evidence="1" id="KW-0813">Transport</keyword>
<comment type="function">
    <text evidence="1">Required for 60S pre-ribosomal subunits export to the cytoplasm.</text>
</comment>
<evidence type="ECO:0000313" key="5">
    <source>
        <dbReference type="EMBL" id="OAG32007.1"/>
    </source>
</evidence>
<keyword evidence="6" id="KW-1185">Reference proteome</keyword>
<dbReference type="OrthoDB" id="2196187at2759"/>
<feature type="compositionally biased region" description="Low complexity" evidence="3">
    <location>
        <begin position="446"/>
        <end position="456"/>
    </location>
</feature>
<feature type="region of interest" description="Disordered" evidence="3">
    <location>
        <begin position="438"/>
        <end position="590"/>
    </location>
</feature>
<evidence type="ECO:0000256" key="2">
    <source>
        <dbReference type="SAM" id="Coils"/>
    </source>
</evidence>
<dbReference type="GO" id="GO:0042273">
    <property type="term" value="P:ribosomal large subunit biogenesis"/>
    <property type="evidence" value="ECO:0007669"/>
    <property type="project" value="UniProtKB-UniRule"/>
</dbReference>
<dbReference type="VEuPathDB" id="MicrosporidiaDB:NEDG_00482"/>
<dbReference type="PANTHER" id="PTHR12730:SF0">
    <property type="entry name" value="PROTEIN SDA1 HOMOLOG"/>
    <property type="match status" value="1"/>
</dbReference>
<feature type="compositionally biased region" description="Polar residues" evidence="3">
    <location>
        <begin position="551"/>
        <end position="565"/>
    </location>
</feature>
<dbReference type="RefSeq" id="XP_067545608.1">
    <property type="nucleotide sequence ID" value="XM_067687900.1"/>
</dbReference>
<evidence type="ECO:0000256" key="1">
    <source>
        <dbReference type="RuleBase" id="RU365057"/>
    </source>
</evidence>
<dbReference type="GeneID" id="93646832"/>
<protein>
    <recommendedName>
        <fullName evidence="1">Protein SDA1</fullName>
    </recommendedName>
</protein>
<feature type="domain" description="SDA1 N-terminal" evidence="4">
    <location>
        <begin position="51"/>
        <end position="404"/>
    </location>
</feature>
<dbReference type="Proteomes" id="UP000185944">
    <property type="component" value="Unassembled WGS sequence"/>
</dbReference>
<keyword evidence="1" id="KW-0539">Nucleus</keyword>
<keyword evidence="2" id="KW-0175">Coiled coil</keyword>
<feature type="compositionally biased region" description="Basic and acidic residues" evidence="3">
    <location>
        <begin position="530"/>
        <end position="543"/>
    </location>
</feature>
<proteinExistence type="inferred from homology"/>